<name>A0A545UGV4_9GAMM</name>
<organism evidence="2 3">
    <name type="scientific">Aliikangiella coralliicola</name>
    <dbReference type="NCBI Taxonomy" id="2592383"/>
    <lineage>
        <taxon>Bacteria</taxon>
        <taxon>Pseudomonadati</taxon>
        <taxon>Pseudomonadota</taxon>
        <taxon>Gammaproteobacteria</taxon>
        <taxon>Oceanospirillales</taxon>
        <taxon>Pleioneaceae</taxon>
        <taxon>Aliikangiella</taxon>
    </lineage>
</organism>
<evidence type="ECO:0000259" key="1">
    <source>
        <dbReference type="PROSITE" id="PS50987"/>
    </source>
</evidence>
<dbReference type="InterPro" id="IPR011991">
    <property type="entry name" value="ArsR-like_HTH"/>
</dbReference>
<dbReference type="CDD" id="cd00090">
    <property type="entry name" value="HTH_ARSR"/>
    <property type="match status" value="1"/>
</dbReference>
<dbReference type="EMBL" id="VIKS01000004">
    <property type="protein sequence ID" value="TQV88685.1"/>
    <property type="molecule type" value="Genomic_DNA"/>
</dbReference>
<protein>
    <submittedName>
        <fullName evidence="2">Helix-turn-helix transcriptional regulator</fullName>
    </submittedName>
</protein>
<keyword evidence="3" id="KW-1185">Reference proteome</keyword>
<dbReference type="GO" id="GO:0003700">
    <property type="term" value="F:DNA-binding transcription factor activity"/>
    <property type="evidence" value="ECO:0007669"/>
    <property type="project" value="InterPro"/>
</dbReference>
<dbReference type="InterPro" id="IPR036388">
    <property type="entry name" value="WH-like_DNA-bd_sf"/>
</dbReference>
<dbReference type="Pfam" id="PF12840">
    <property type="entry name" value="HTH_20"/>
    <property type="match status" value="1"/>
</dbReference>
<dbReference type="PANTHER" id="PTHR38600:SF1">
    <property type="entry name" value="TRANSCRIPTIONAL REGULATORY PROTEIN"/>
    <property type="match status" value="1"/>
</dbReference>
<comment type="caution">
    <text evidence="2">The sequence shown here is derived from an EMBL/GenBank/DDBJ whole genome shotgun (WGS) entry which is preliminary data.</text>
</comment>
<dbReference type="InterPro" id="IPR001845">
    <property type="entry name" value="HTH_ArsR_DNA-bd_dom"/>
</dbReference>
<sequence>MDAIFHALAHQVRRQILDFVTENPGCQSGEICEQFTISRIAVSKHIKILEKADLVVIEKAGRARLHYFNSIPIQAIYDRWTNEYSHFFAHKLNAFKHQLEQEEEDTNEKIA</sequence>
<evidence type="ECO:0000313" key="3">
    <source>
        <dbReference type="Proteomes" id="UP000315439"/>
    </source>
</evidence>
<evidence type="ECO:0000313" key="2">
    <source>
        <dbReference type="EMBL" id="TQV88685.1"/>
    </source>
</evidence>
<dbReference type="SUPFAM" id="SSF46785">
    <property type="entry name" value="Winged helix' DNA-binding domain"/>
    <property type="match status" value="1"/>
</dbReference>
<dbReference type="PROSITE" id="PS50987">
    <property type="entry name" value="HTH_ARSR_2"/>
    <property type="match status" value="1"/>
</dbReference>
<dbReference type="Proteomes" id="UP000315439">
    <property type="component" value="Unassembled WGS sequence"/>
</dbReference>
<dbReference type="SMART" id="SM00418">
    <property type="entry name" value="HTH_ARSR"/>
    <property type="match status" value="1"/>
</dbReference>
<dbReference type="Gene3D" id="1.10.10.10">
    <property type="entry name" value="Winged helix-like DNA-binding domain superfamily/Winged helix DNA-binding domain"/>
    <property type="match status" value="1"/>
</dbReference>
<dbReference type="PANTHER" id="PTHR38600">
    <property type="entry name" value="TRANSCRIPTIONAL REGULATORY PROTEIN"/>
    <property type="match status" value="1"/>
</dbReference>
<dbReference type="OrthoDB" id="46768at2"/>
<accession>A0A545UGV4</accession>
<dbReference type="AlphaFoldDB" id="A0A545UGV4"/>
<gene>
    <name evidence="2" type="ORF">FLL46_08250</name>
</gene>
<proteinExistence type="predicted"/>
<reference evidence="2 3" key="1">
    <citation type="submission" date="2019-07" db="EMBL/GenBank/DDBJ databases">
        <title>Draft genome for Aliikangiella sp. M105.</title>
        <authorList>
            <person name="Wang G."/>
        </authorList>
    </citation>
    <scope>NUCLEOTIDE SEQUENCE [LARGE SCALE GENOMIC DNA]</scope>
    <source>
        <strain evidence="2 3">M105</strain>
    </source>
</reference>
<feature type="domain" description="HTH arsR-type" evidence="1">
    <location>
        <begin position="1"/>
        <end position="88"/>
    </location>
</feature>
<dbReference type="InterPro" id="IPR036390">
    <property type="entry name" value="WH_DNA-bd_sf"/>
</dbReference>